<dbReference type="EMBL" id="JASCZI010031737">
    <property type="protein sequence ID" value="MED6127344.1"/>
    <property type="molecule type" value="Genomic_DNA"/>
</dbReference>
<keyword evidence="3" id="KW-1185">Reference proteome</keyword>
<gene>
    <name evidence="2" type="ORF">PIB30_087260</name>
</gene>
<evidence type="ECO:0000313" key="3">
    <source>
        <dbReference type="Proteomes" id="UP001341840"/>
    </source>
</evidence>
<evidence type="ECO:0000313" key="2">
    <source>
        <dbReference type="EMBL" id="MED6127344.1"/>
    </source>
</evidence>
<accession>A0ABU6RTT5</accession>
<sequence length="81" mass="9192">MRGAWLARAAKRLRELFHSIREKGYPSDWIPDDIFKQLKEYWASNEYLALKRTNKSNRASSAGGSLHTGGSITYSATAEKM</sequence>
<reference evidence="2 3" key="1">
    <citation type="journal article" date="2023" name="Plants (Basel)">
        <title>Bridging the Gap: Combining Genomics and Transcriptomics Approaches to Understand Stylosanthes scabra, an Orphan Legume from the Brazilian Caatinga.</title>
        <authorList>
            <person name="Ferreira-Neto J.R.C."/>
            <person name="da Silva M.D."/>
            <person name="Binneck E."/>
            <person name="de Melo N.F."/>
            <person name="da Silva R.H."/>
            <person name="de Melo A.L.T.M."/>
            <person name="Pandolfi V."/>
            <person name="Bustamante F.O."/>
            <person name="Brasileiro-Vidal A.C."/>
            <person name="Benko-Iseppon A.M."/>
        </authorList>
    </citation>
    <scope>NUCLEOTIDE SEQUENCE [LARGE SCALE GENOMIC DNA]</scope>
    <source>
        <tissue evidence="2">Leaves</tissue>
    </source>
</reference>
<evidence type="ECO:0000256" key="1">
    <source>
        <dbReference type="SAM" id="MobiDB-lite"/>
    </source>
</evidence>
<dbReference type="Proteomes" id="UP001341840">
    <property type="component" value="Unassembled WGS sequence"/>
</dbReference>
<proteinExistence type="predicted"/>
<protein>
    <submittedName>
        <fullName evidence="2">Uncharacterized protein</fullName>
    </submittedName>
</protein>
<feature type="region of interest" description="Disordered" evidence="1">
    <location>
        <begin position="57"/>
        <end position="81"/>
    </location>
</feature>
<name>A0ABU6RTT5_9FABA</name>
<organism evidence="2 3">
    <name type="scientific">Stylosanthes scabra</name>
    <dbReference type="NCBI Taxonomy" id="79078"/>
    <lineage>
        <taxon>Eukaryota</taxon>
        <taxon>Viridiplantae</taxon>
        <taxon>Streptophyta</taxon>
        <taxon>Embryophyta</taxon>
        <taxon>Tracheophyta</taxon>
        <taxon>Spermatophyta</taxon>
        <taxon>Magnoliopsida</taxon>
        <taxon>eudicotyledons</taxon>
        <taxon>Gunneridae</taxon>
        <taxon>Pentapetalae</taxon>
        <taxon>rosids</taxon>
        <taxon>fabids</taxon>
        <taxon>Fabales</taxon>
        <taxon>Fabaceae</taxon>
        <taxon>Papilionoideae</taxon>
        <taxon>50 kb inversion clade</taxon>
        <taxon>dalbergioids sensu lato</taxon>
        <taxon>Dalbergieae</taxon>
        <taxon>Pterocarpus clade</taxon>
        <taxon>Stylosanthes</taxon>
    </lineage>
</organism>
<comment type="caution">
    <text evidence="2">The sequence shown here is derived from an EMBL/GenBank/DDBJ whole genome shotgun (WGS) entry which is preliminary data.</text>
</comment>
<feature type="non-terminal residue" evidence="2">
    <location>
        <position position="81"/>
    </location>
</feature>